<dbReference type="InterPro" id="IPR051314">
    <property type="entry name" value="AAA_ATPase_RarA/MGS1/WRNIP1"/>
</dbReference>
<dbReference type="Pfam" id="PF05496">
    <property type="entry name" value="RuvB_N"/>
    <property type="match status" value="1"/>
</dbReference>
<evidence type="ECO:0000313" key="6">
    <source>
        <dbReference type="EMBL" id="MFC3121756.1"/>
    </source>
</evidence>
<dbReference type="InterPro" id="IPR032423">
    <property type="entry name" value="AAA_assoc_2"/>
</dbReference>
<reference evidence="7" key="1">
    <citation type="journal article" date="2019" name="Int. J. Syst. Evol. Microbiol.">
        <title>The Global Catalogue of Microorganisms (GCM) 10K type strain sequencing project: providing services to taxonomists for standard genome sequencing and annotation.</title>
        <authorList>
            <consortium name="The Broad Institute Genomics Platform"/>
            <consortium name="The Broad Institute Genome Sequencing Center for Infectious Disease"/>
            <person name="Wu L."/>
            <person name="Ma J."/>
        </authorList>
    </citation>
    <scope>NUCLEOTIDE SEQUENCE [LARGE SCALE GENOMIC DNA]</scope>
    <source>
        <strain evidence="7">KCTC 52473</strain>
    </source>
</reference>
<organism evidence="6 7">
    <name type="scientific">Agaribacter flavus</name>
    <dbReference type="NCBI Taxonomy" id="1902781"/>
    <lineage>
        <taxon>Bacteria</taxon>
        <taxon>Pseudomonadati</taxon>
        <taxon>Pseudomonadota</taxon>
        <taxon>Gammaproteobacteria</taxon>
        <taxon>Alteromonadales</taxon>
        <taxon>Alteromonadaceae</taxon>
        <taxon>Agaribacter</taxon>
    </lineage>
</organism>
<protein>
    <recommendedName>
        <fullName evidence="2">Replication-associated recombination protein A</fullName>
    </recommendedName>
</protein>
<dbReference type="Proteomes" id="UP001595478">
    <property type="component" value="Unassembled WGS sequence"/>
</dbReference>
<dbReference type="Gene3D" id="3.40.50.300">
    <property type="entry name" value="P-loop containing nucleotide triphosphate hydrolases"/>
    <property type="match status" value="1"/>
</dbReference>
<dbReference type="InterPro" id="IPR003593">
    <property type="entry name" value="AAA+_ATPase"/>
</dbReference>
<evidence type="ECO:0000256" key="3">
    <source>
        <dbReference type="ARBA" id="ARBA00022741"/>
    </source>
</evidence>
<accession>A0ABV7FQQ3</accession>
<dbReference type="SUPFAM" id="SSF52540">
    <property type="entry name" value="P-loop containing nucleoside triphosphate hydrolases"/>
    <property type="match status" value="1"/>
</dbReference>
<evidence type="ECO:0000259" key="5">
    <source>
        <dbReference type="SMART" id="SM00382"/>
    </source>
</evidence>
<name>A0ABV7FQQ3_9ALTE</name>
<dbReference type="PANTHER" id="PTHR13779:SF7">
    <property type="entry name" value="ATPASE WRNIP1"/>
    <property type="match status" value="1"/>
</dbReference>
<dbReference type="PANTHER" id="PTHR13779">
    <property type="entry name" value="WERNER HELICASE-INTERACTING PROTEIN 1 FAMILY MEMBER"/>
    <property type="match status" value="1"/>
</dbReference>
<dbReference type="Gene3D" id="1.10.8.60">
    <property type="match status" value="1"/>
</dbReference>
<dbReference type="Gene3D" id="1.10.3710.10">
    <property type="entry name" value="DNA polymerase III clamp loader subunits, C-terminal domain"/>
    <property type="match status" value="1"/>
</dbReference>
<dbReference type="CDD" id="cd00009">
    <property type="entry name" value="AAA"/>
    <property type="match status" value="1"/>
</dbReference>
<proteinExistence type="predicted"/>
<dbReference type="Pfam" id="PF16193">
    <property type="entry name" value="AAA_assoc_2"/>
    <property type="match status" value="1"/>
</dbReference>
<comment type="caution">
    <text evidence="6">The sequence shown here is derived from an EMBL/GenBank/DDBJ whole genome shotgun (WGS) entry which is preliminary data.</text>
</comment>
<feature type="domain" description="AAA+ ATPase" evidence="5">
    <location>
        <begin position="40"/>
        <end position="155"/>
    </location>
</feature>
<dbReference type="InterPro" id="IPR008824">
    <property type="entry name" value="RuvB-like_N"/>
</dbReference>
<evidence type="ECO:0000256" key="1">
    <source>
        <dbReference type="ARBA" id="ARBA00002393"/>
    </source>
</evidence>
<keyword evidence="7" id="KW-1185">Reference proteome</keyword>
<dbReference type="SMART" id="SM00382">
    <property type="entry name" value="AAA"/>
    <property type="match status" value="1"/>
</dbReference>
<evidence type="ECO:0000256" key="2">
    <source>
        <dbReference type="ARBA" id="ARBA00020776"/>
    </source>
</evidence>
<evidence type="ECO:0000256" key="4">
    <source>
        <dbReference type="ARBA" id="ARBA00022840"/>
    </source>
</evidence>
<gene>
    <name evidence="6" type="ORF">ACFOHL_09005</name>
</gene>
<dbReference type="RefSeq" id="WP_376919889.1">
    <property type="nucleotide sequence ID" value="NZ_JBHRSW010000014.1"/>
</dbReference>
<dbReference type="InterPro" id="IPR008921">
    <property type="entry name" value="DNA_pol3_clamp-load_cplx_C"/>
</dbReference>
<dbReference type="SUPFAM" id="SSF48019">
    <property type="entry name" value="post-AAA+ oligomerization domain-like"/>
    <property type="match status" value="1"/>
</dbReference>
<keyword evidence="4" id="KW-0067">ATP-binding</keyword>
<dbReference type="InterPro" id="IPR027417">
    <property type="entry name" value="P-loop_NTPase"/>
</dbReference>
<dbReference type="EMBL" id="JBHRSW010000014">
    <property type="protein sequence ID" value="MFC3121756.1"/>
    <property type="molecule type" value="Genomic_DNA"/>
</dbReference>
<dbReference type="InterPro" id="IPR021886">
    <property type="entry name" value="MgsA_C"/>
</dbReference>
<sequence>MSRTNPLANLLRPKRLSDYVGQSHLLGDGGVLTPLIINKQLPSMIFWGPPGCGKTSLAHVIAEETQLSMHFLSAITAGVKDIKQIGDAASNTLLPESALVFVDEIHRFNKSQQDALLPYVESGNIVLIGATTENPAFSINNALLSRMRVFTLEKLNDDELRTLLTKAMLTLGLIQAASELEDALPKNTENAFLDIAKGDARRLLTTLEVLVSGNEQGKSLNISAEKVYQVAGERIANYAFGGDEYYDLLSAFHKSIRGSSVDGGLFWFARLLQVNSDIVPICRRLLAIASEDIGNADPRALDICLNAWDIYHRVGQAEGERAVAQAVVYSALAPKSNAVYNAFKAAIKAANTYAYEAVPLHLRNAPTALAKQAGHGEGYAYAHNYEGAYVPNCSYLPEKLGKPAFYSPSDRGFEKQLSAKIKYLQERDEWEAQQKGENP</sequence>
<dbReference type="CDD" id="cd18139">
    <property type="entry name" value="HLD_clamp_RarA"/>
    <property type="match status" value="1"/>
</dbReference>
<dbReference type="Pfam" id="PF12002">
    <property type="entry name" value="MgsA_C"/>
    <property type="match status" value="1"/>
</dbReference>
<keyword evidence="3" id="KW-0547">Nucleotide-binding</keyword>
<comment type="function">
    <text evidence="1">DNA-dependent ATPase that plays important roles in cellular responses to stalled DNA replication processes.</text>
</comment>
<dbReference type="Gene3D" id="1.20.272.10">
    <property type="match status" value="1"/>
</dbReference>
<evidence type="ECO:0000313" key="7">
    <source>
        <dbReference type="Proteomes" id="UP001595478"/>
    </source>
</evidence>